<evidence type="ECO:0000313" key="4">
    <source>
        <dbReference type="EMBL" id="CAI2380128.1"/>
    </source>
</evidence>
<dbReference type="PANTHER" id="PTHR43969:SF9">
    <property type="entry name" value="GLUTATHIONE S TRANSFERASE D10, ISOFORM A-RELATED"/>
    <property type="match status" value="1"/>
</dbReference>
<reference evidence="4" key="1">
    <citation type="submission" date="2023-07" db="EMBL/GenBank/DDBJ databases">
        <authorList>
            <consortium name="AG Swart"/>
            <person name="Singh M."/>
            <person name="Singh A."/>
            <person name="Seah K."/>
            <person name="Emmerich C."/>
        </authorList>
    </citation>
    <scope>NUCLEOTIDE SEQUENCE</scope>
    <source>
        <strain evidence="4">DP1</strain>
    </source>
</reference>
<dbReference type="InterPro" id="IPR010987">
    <property type="entry name" value="Glutathione-S-Trfase_C-like"/>
</dbReference>
<dbReference type="InterPro" id="IPR004046">
    <property type="entry name" value="GST_C"/>
</dbReference>
<dbReference type="Pfam" id="PF00043">
    <property type="entry name" value="GST_C"/>
    <property type="match status" value="1"/>
</dbReference>
<dbReference type="SUPFAM" id="SSF47616">
    <property type="entry name" value="GST C-terminal domain-like"/>
    <property type="match status" value="1"/>
</dbReference>
<dbReference type="GO" id="GO:0004364">
    <property type="term" value="F:glutathione transferase activity"/>
    <property type="evidence" value="ECO:0007669"/>
    <property type="project" value="TreeGrafter"/>
</dbReference>
<dbReference type="Proteomes" id="UP001295684">
    <property type="component" value="Unassembled WGS sequence"/>
</dbReference>
<dbReference type="CDD" id="cd00570">
    <property type="entry name" value="GST_N_family"/>
    <property type="match status" value="1"/>
</dbReference>
<comment type="subunit">
    <text evidence="1">Homodimer.</text>
</comment>
<gene>
    <name evidence="4" type="ORF">ECRASSUSDP1_LOCUS21556</name>
</gene>
<dbReference type="InterPro" id="IPR040079">
    <property type="entry name" value="Glutathione_S-Trfase"/>
</dbReference>
<dbReference type="InterPro" id="IPR036282">
    <property type="entry name" value="Glutathione-S-Trfase_C_sf"/>
</dbReference>
<dbReference type="PROSITE" id="PS50405">
    <property type="entry name" value="GST_CTER"/>
    <property type="match status" value="1"/>
</dbReference>
<protein>
    <recommendedName>
        <fullName evidence="6">Glutathione S-transferase</fullName>
    </recommendedName>
</protein>
<evidence type="ECO:0000259" key="2">
    <source>
        <dbReference type="PROSITE" id="PS50404"/>
    </source>
</evidence>
<feature type="domain" description="GST N-terminal" evidence="2">
    <location>
        <begin position="1"/>
        <end position="80"/>
    </location>
</feature>
<accession>A0AAD1XVG5</accession>
<organism evidence="4 5">
    <name type="scientific">Euplotes crassus</name>
    <dbReference type="NCBI Taxonomy" id="5936"/>
    <lineage>
        <taxon>Eukaryota</taxon>
        <taxon>Sar</taxon>
        <taxon>Alveolata</taxon>
        <taxon>Ciliophora</taxon>
        <taxon>Intramacronucleata</taxon>
        <taxon>Spirotrichea</taxon>
        <taxon>Hypotrichia</taxon>
        <taxon>Euplotida</taxon>
        <taxon>Euplotidae</taxon>
        <taxon>Moneuplotes</taxon>
    </lineage>
</organism>
<evidence type="ECO:0000259" key="3">
    <source>
        <dbReference type="PROSITE" id="PS50405"/>
    </source>
</evidence>
<keyword evidence="5" id="KW-1185">Reference proteome</keyword>
<dbReference type="SFLD" id="SFLDG00358">
    <property type="entry name" value="Main_(cytGST)"/>
    <property type="match status" value="1"/>
</dbReference>
<proteinExistence type="predicted"/>
<feature type="domain" description="GST C-terminal" evidence="3">
    <location>
        <begin position="87"/>
        <end position="224"/>
    </location>
</feature>
<dbReference type="Gene3D" id="1.20.1050.10">
    <property type="match status" value="1"/>
</dbReference>
<dbReference type="SUPFAM" id="SSF52833">
    <property type="entry name" value="Thioredoxin-like"/>
    <property type="match status" value="1"/>
</dbReference>
<dbReference type="InterPro" id="IPR004045">
    <property type="entry name" value="Glutathione_S-Trfase_N"/>
</dbReference>
<dbReference type="EMBL" id="CAMPGE010022048">
    <property type="protein sequence ID" value="CAI2380128.1"/>
    <property type="molecule type" value="Genomic_DNA"/>
</dbReference>
<evidence type="ECO:0000256" key="1">
    <source>
        <dbReference type="ARBA" id="ARBA00011738"/>
    </source>
</evidence>
<dbReference type="PROSITE" id="PS50404">
    <property type="entry name" value="GST_NTER"/>
    <property type="match status" value="1"/>
</dbReference>
<evidence type="ECO:0000313" key="5">
    <source>
        <dbReference type="Proteomes" id="UP001295684"/>
    </source>
</evidence>
<name>A0AAD1XVG5_EUPCR</name>
<sequence>MKVWGNNSSQPSRTIHYVLQKLSIEYEFHNVQLIKDTRTEEFKKDVNPRGKVPVIEIDGQKLTESTAIARFLINKYDPENELYPSTDIFKRAKIDEWIAISNESYRPTFGPAYMGLVFNPVLVGKPLVEGDEATQLMEGVKNNLKDLNENLEGKKFILGETMTLADIFIFNEVVFIVDILDIETAGTYDNIKAWLEEVQLDPIIKDITEELKHSIEGFREMTKTKEEAKDD</sequence>
<comment type="caution">
    <text evidence="4">The sequence shown here is derived from an EMBL/GenBank/DDBJ whole genome shotgun (WGS) entry which is preliminary data.</text>
</comment>
<dbReference type="GO" id="GO:0006749">
    <property type="term" value="P:glutathione metabolic process"/>
    <property type="evidence" value="ECO:0007669"/>
    <property type="project" value="TreeGrafter"/>
</dbReference>
<dbReference type="SFLD" id="SFLDS00019">
    <property type="entry name" value="Glutathione_Transferase_(cytos"/>
    <property type="match status" value="1"/>
</dbReference>
<dbReference type="Gene3D" id="3.40.30.10">
    <property type="entry name" value="Glutaredoxin"/>
    <property type="match status" value="1"/>
</dbReference>
<dbReference type="Pfam" id="PF13417">
    <property type="entry name" value="GST_N_3"/>
    <property type="match status" value="1"/>
</dbReference>
<evidence type="ECO:0008006" key="6">
    <source>
        <dbReference type="Google" id="ProtNLM"/>
    </source>
</evidence>
<dbReference type="PANTHER" id="PTHR43969">
    <property type="entry name" value="GLUTATHIONE S TRANSFERASE D10, ISOFORM A-RELATED"/>
    <property type="match status" value="1"/>
</dbReference>
<dbReference type="AlphaFoldDB" id="A0AAD1XVG5"/>
<dbReference type="InterPro" id="IPR036249">
    <property type="entry name" value="Thioredoxin-like_sf"/>
</dbReference>